<dbReference type="EMBL" id="CAJOBA010084359">
    <property type="protein sequence ID" value="CAF4456437.1"/>
    <property type="molecule type" value="Genomic_DNA"/>
</dbReference>
<dbReference type="Proteomes" id="UP000682733">
    <property type="component" value="Unassembled WGS sequence"/>
</dbReference>
<proteinExistence type="predicted"/>
<evidence type="ECO:0000256" key="1">
    <source>
        <dbReference type="SAM" id="SignalP"/>
    </source>
</evidence>
<sequence length="175" mass="19726">MLLTLIVVWSIAVAYIDGGNNAYYVSGLSKRSCLNECYKHVGVYYIKFINSTTYEIVTFHPDGTFSGVTSDKIGISQYSTNPDDTPYSNEYGTWKCNGENGIEATSFDFSFPTLAQPCFRAVDENPYSFTFDHDQVEGKSTYTSYKLESLRQNQSPVEIIMIEGSFQGYKVFDLC</sequence>
<evidence type="ECO:0000313" key="4">
    <source>
        <dbReference type="EMBL" id="CAF4456437.1"/>
    </source>
</evidence>
<dbReference type="OrthoDB" id="10076574at2759"/>
<organism evidence="2 5">
    <name type="scientific">Didymodactylos carnosus</name>
    <dbReference type="NCBI Taxonomy" id="1234261"/>
    <lineage>
        <taxon>Eukaryota</taxon>
        <taxon>Metazoa</taxon>
        <taxon>Spiralia</taxon>
        <taxon>Gnathifera</taxon>
        <taxon>Rotifera</taxon>
        <taxon>Eurotatoria</taxon>
        <taxon>Bdelloidea</taxon>
        <taxon>Philodinida</taxon>
        <taxon>Philodinidae</taxon>
        <taxon>Didymodactylos</taxon>
    </lineage>
</organism>
<feature type="signal peptide" evidence="1">
    <location>
        <begin position="1"/>
        <end position="18"/>
    </location>
</feature>
<keyword evidence="5" id="KW-1185">Reference proteome</keyword>
<name>A0A814U361_9BILA</name>
<dbReference type="AlphaFoldDB" id="A0A814U361"/>
<dbReference type="Proteomes" id="UP000681722">
    <property type="component" value="Unassembled WGS sequence"/>
</dbReference>
<protein>
    <submittedName>
        <fullName evidence="2">Uncharacterized protein</fullName>
    </submittedName>
</protein>
<comment type="caution">
    <text evidence="2">The sequence shown here is derived from an EMBL/GenBank/DDBJ whole genome shotgun (WGS) entry which is preliminary data.</text>
</comment>
<dbReference type="EMBL" id="CAJOBC010007457">
    <property type="protein sequence ID" value="CAF3932996.1"/>
    <property type="molecule type" value="Genomic_DNA"/>
</dbReference>
<accession>A0A814U361</accession>
<dbReference type="EMBL" id="CAJNOQ010007458">
    <property type="protein sequence ID" value="CAF1169284.1"/>
    <property type="molecule type" value="Genomic_DNA"/>
</dbReference>
<evidence type="ECO:0000313" key="2">
    <source>
        <dbReference type="EMBL" id="CAF1169284.1"/>
    </source>
</evidence>
<keyword evidence="1" id="KW-0732">Signal</keyword>
<reference evidence="2" key="1">
    <citation type="submission" date="2021-02" db="EMBL/GenBank/DDBJ databases">
        <authorList>
            <person name="Nowell W R."/>
        </authorList>
    </citation>
    <scope>NUCLEOTIDE SEQUENCE</scope>
</reference>
<gene>
    <name evidence="2" type="ORF">GPM918_LOCUS22094</name>
    <name evidence="3" type="ORF">SRO942_LOCUS22090</name>
    <name evidence="4" type="ORF">TMI583_LOCUS46053</name>
</gene>
<dbReference type="Proteomes" id="UP000663829">
    <property type="component" value="Unassembled WGS sequence"/>
</dbReference>
<evidence type="ECO:0000313" key="3">
    <source>
        <dbReference type="EMBL" id="CAF3932996.1"/>
    </source>
</evidence>
<evidence type="ECO:0000313" key="5">
    <source>
        <dbReference type="Proteomes" id="UP000663829"/>
    </source>
</evidence>
<feature type="chain" id="PRO_5035603056" evidence="1">
    <location>
        <begin position="19"/>
        <end position="175"/>
    </location>
</feature>